<accession>A0A2G8TDV8</accession>
<proteinExistence type="predicted"/>
<reference evidence="7 8" key="1">
    <citation type="submission" date="2017-10" db="EMBL/GenBank/DDBJ databases">
        <title>Massilia psychrophilum sp. nov., a novel purple-pigmented bacterium isolated from Tianshan glacier, Xinjiang Municipality, China.</title>
        <authorList>
            <person name="Wang H."/>
        </authorList>
    </citation>
    <scope>NUCLEOTIDE SEQUENCE [LARGE SCALE GENOMIC DNA]</scope>
    <source>
        <strain evidence="7 8">JCM 30074</strain>
    </source>
</reference>
<keyword evidence="3 5" id="KW-1133">Transmembrane helix</keyword>
<evidence type="ECO:0000256" key="1">
    <source>
        <dbReference type="ARBA" id="ARBA00004167"/>
    </source>
</evidence>
<dbReference type="OrthoDB" id="5288149at2"/>
<gene>
    <name evidence="7" type="ORF">CR105_15875</name>
</gene>
<comment type="subcellular location">
    <subcellularLocation>
        <location evidence="1">Membrane</location>
        <topology evidence="1">Single-pass membrane protein</topology>
    </subcellularLocation>
</comment>
<feature type="domain" description="Translocation and assembly module TamB C-terminal" evidence="6">
    <location>
        <begin position="1138"/>
        <end position="1482"/>
    </location>
</feature>
<dbReference type="PANTHER" id="PTHR36985">
    <property type="entry name" value="TRANSLOCATION AND ASSEMBLY MODULE SUBUNIT TAMB"/>
    <property type="match status" value="1"/>
</dbReference>
<keyword evidence="8" id="KW-1185">Reference proteome</keyword>
<evidence type="ECO:0000256" key="2">
    <source>
        <dbReference type="ARBA" id="ARBA00022692"/>
    </source>
</evidence>
<keyword evidence="4 5" id="KW-0472">Membrane</keyword>
<comment type="caution">
    <text evidence="7">The sequence shown here is derived from an EMBL/GenBank/DDBJ whole genome shotgun (WGS) entry which is preliminary data.</text>
</comment>
<dbReference type="PANTHER" id="PTHR36985:SF1">
    <property type="entry name" value="TRANSLOCATION AND ASSEMBLY MODULE SUBUNIT TAMB"/>
    <property type="match status" value="1"/>
</dbReference>
<keyword evidence="2 5" id="KW-0812">Transmembrane</keyword>
<dbReference type="GO" id="GO:0009306">
    <property type="term" value="P:protein secretion"/>
    <property type="evidence" value="ECO:0007669"/>
    <property type="project" value="InterPro"/>
</dbReference>
<dbReference type="GO" id="GO:0005886">
    <property type="term" value="C:plasma membrane"/>
    <property type="evidence" value="ECO:0007669"/>
    <property type="project" value="InterPro"/>
</dbReference>
<feature type="transmembrane region" description="Helical" evidence="5">
    <location>
        <begin position="32"/>
        <end position="50"/>
    </location>
</feature>
<organism evidence="7 8">
    <name type="scientific">Massilia eurypsychrophila</name>
    <dbReference type="NCBI Taxonomy" id="1485217"/>
    <lineage>
        <taxon>Bacteria</taxon>
        <taxon>Pseudomonadati</taxon>
        <taxon>Pseudomonadota</taxon>
        <taxon>Betaproteobacteria</taxon>
        <taxon>Burkholderiales</taxon>
        <taxon>Oxalobacteraceae</taxon>
        <taxon>Telluria group</taxon>
        <taxon>Massilia</taxon>
    </lineage>
</organism>
<evidence type="ECO:0000313" key="7">
    <source>
        <dbReference type="EMBL" id="PIL44174.1"/>
    </source>
</evidence>
<protein>
    <recommendedName>
        <fullName evidence="6">Translocation and assembly module TamB C-terminal domain-containing protein</fullName>
    </recommendedName>
</protein>
<dbReference type="InterPro" id="IPR007452">
    <property type="entry name" value="TamB_C"/>
</dbReference>
<dbReference type="Proteomes" id="UP000230390">
    <property type="component" value="Unassembled WGS sequence"/>
</dbReference>
<evidence type="ECO:0000256" key="4">
    <source>
        <dbReference type="ARBA" id="ARBA00023136"/>
    </source>
</evidence>
<evidence type="ECO:0000313" key="8">
    <source>
        <dbReference type="Proteomes" id="UP000230390"/>
    </source>
</evidence>
<dbReference type="RefSeq" id="WP_099789879.1">
    <property type="nucleotide sequence ID" value="NZ_JBHLYV010000017.1"/>
</dbReference>
<evidence type="ECO:0000256" key="5">
    <source>
        <dbReference type="SAM" id="Phobius"/>
    </source>
</evidence>
<dbReference type="EMBL" id="PDOC01000009">
    <property type="protein sequence ID" value="PIL44174.1"/>
    <property type="molecule type" value="Genomic_DNA"/>
</dbReference>
<dbReference type="Pfam" id="PF04357">
    <property type="entry name" value="TamB"/>
    <property type="match status" value="1"/>
</dbReference>
<evidence type="ECO:0000256" key="3">
    <source>
        <dbReference type="ARBA" id="ARBA00022989"/>
    </source>
</evidence>
<sequence>MADTDTSASAPAARRVGKALPPVRPRRWPRRLAIGIAVTAALLAAGYWYGGRESTLQTLAQKVSSASGGAIVITGVTGSLYGSMHLKHVVFRSPDQLITGNDIDIDWSPFQYLTKGIAISKLDVASLTMQTLRDSGPAKMPVSLAPPFQLAIDNARLAKVTMIGLGATTGSVLSDVRFKLQGDRNKWVLQDGSAVTPVGQVSASGSIGAARPFKLDATASLTQLRVAAGQKPAQLNLRAGGDLNATEVAATGQSGAAVGDAKFSLAPFADIPLRAMTINGRGIDPGFFNPALPTADLTLAVTATIGANRDVAGKVSIDNKGPAGTIDKQRLPLRAMRGALTGNLATLRVSDVLIDFGAAGKFTGSGAVARTIEDTGLGTAEFVLHTDRLDLKQLHSRMKATKIAGDIKLANAANQQILIAKLAESGMRLDARATLADNLLTIEQAQLVAGAGRVDLAGTASLTGEQAFKINANATRFNPAAFGDYPAADINAAINASGHVAPAWKVAADFALRPSRLFNQPLSGKGKFDADAAHVSNVAATVALGRNTVDLRGSFGAPGERLLWTLDGRDLSAARGDLYGAVKASGAVTGTVAAPRTTFVVDANGLGWVPAVRKADNGTLRVSGEAWLVGAAGGARVVEAKASGSAQRFNPAAFGAFLPGSINGTFDASGRSGADWRGAVNLALQPSTLSNAPLWGHARLAADARHVSNADIDLHVGPNVVAAKGSFGAGGDKLDWRIDAAQLAVLGPDFGGALKGAGTLSGSMAAPSLTLALDGHNLRLLGKHQVKLLRASASVGSGQGAADPLVSDVEITNYASGTFRVASARLQTSGTRGAHGLRLAARGEDFDALAEVRGGWNAGAWNGTVATLQNRGRYALTLQAPAPLRLAVAPGAGVMGLASPQQVSLSNAVIKLPEGSVTLQSLDKTGARWTSKGAATGVPLNYLAQFSQGMRDNLSGDLTLGAQWAVDMQAGAAPAAAPALKGMLHVFREKGDLVAGAEVPVVLGLRQFDARADVADGVLRMQLELDGTRAGRARVDATARMIDGRLGNASPLTLSAKADMGSIAWLAPLTGQPALEMDGTLKVDLTGAGTVGTPSLNGSVNGDNLALRWAEQGVKLRNGQLRAQLAGDQLVLQRLAFDGAQGRAVADGAVRFAGGEASINLKLVADKLEVLSRPDRILVVSGQTTLTRDARKFALEGKLRADRALIELAPQGRPTMSEDVVVIGRGRNGTVAKEKEAPSLPLTVDLEADLGNEFRLRGMGVDAELAGVVRLRAAGGRTPRANGTIRVVSGTYAAYGQKLAIDRGVLTFSGPYDNPALSILAVRKRPEGEMLSETNVEAGVEIRGTAQSPVAKLVSTPSVPDSEKLSWLVLGHGMEGTSGNEAGVLSAAAGALLGGGKGGGFQSRLANSLGVDELGLSQAKGLESTVVTVGKRISARAYLSFEQGATTASSLVRLRYKLNPRITLQFQTGTNTALDVLYSWAFD</sequence>
<evidence type="ECO:0000259" key="6">
    <source>
        <dbReference type="Pfam" id="PF04357"/>
    </source>
</evidence>
<name>A0A2G8TDV8_9BURK</name>